<dbReference type="InterPro" id="IPR017900">
    <property type="entry name" value="4Fe4S_Fe_S_CS"/>
</dbReference>
<dbReference type="InterPro" id="IPR037171">
    <property type="entry name" value="NagB/RpiA_transferase-like"/>
</dbReference>
<dbReference type="RefSeq" id="WP_008163627.1">
    <property type="nucleotide sequence ID" value="NZ_AOHX01000043.1"/>
</dbReference>
<keyword evidence="2" id="KW-0408">Iron</keyword>
<dbReference type="PANTHER" id="PTHR47153">
    <property type="entry name" value="LACTATE UTILIZATION PROTEIN B"/>
    <property type="match status" value="1"/>
</dbReference>
<comment type="caution">
    <text evidence="7">The sequence shown here is derived from an EMBL/GenBank/DDBJ whole genome shotgun (WGS) entry which is preliminary data.</text>
</comment>
<feature type="region of interest" description="Disordered" evidence="5">
    <location>
        <begin position="141"/>
        <end position="164"/>
    </location>
</feature>
<dbReference type="Gene3D" id="1.10.1060.10">
    <property type="entry name" value="Alpha-helical ferredoxin"/>
    <property type="match status" value="1"/>
</dbReference>
<dbReference type="SUPFAM" id="SSF100950">
    <property type="entry name" value="NagB/RpiA/CoA transferase-like"/>
    <property type="match status" value="1"/>
</dbReference>
<sequence>MCIRDSDTPSHIVGPAMHLSQPEIAELFTERFDPDEPFETAEELTQFARDYLGERIREADVGITGANFVVAETGTMALVTNEGNARKCAVTPDTHVAIAGVEKLIPSVRDLKPFVDLIAKSATGQPISQYVTMLTPPTASPTLAFDDPDSPVAGADASASSAGAEPDRDFHLVLLDNGRMDMREDDQLRETLYCIRCGACSNSCANFQAVGGHAFGGETYSGGIATGWEAGVHGQDSAAEFNDLCTGCSQCVNACPVKIDIPWINTVVRDRVNHSDDPASYDFLVDGLTPDAEADAGGLDPGKRFFGNIDTVAKLGSATAPVSNWLAETGPVRTLLESALGIDRRRELPTFQRESLVDWFEARGGVAASRRRAERAAAEASEADSDREAVLYPDVYTNYVDTDRGKAAVRTLEALGVPVSVPDLPESGRAPLSQGMVATADRQASRLYGAVVEDLDAGRDLVVIEPSDLAAFHREYERLLPERSFERLRDNSYEVCHYVYGLLEHGADVDVLATAEGGGDATDGRGEPIAYHSHCQQRTLGLEAPTTALLERCGYDPQTSSVECCGMAGSFGYKQEYYELSMDVGDRLAQEFETAATVVASGTSCGDQLETLLERDVPHPIELLAPR</sequence>
<dbReference type="Pfam" id="PF13183">
    <property type="entry name" value="Fer4_8"/>
    <property type="match status" value="1"/>
</dbReference>
<feature type="domain" description="4Fe-4S ferredoxin-type" evidence="6">
    <location>
        <begin position="237"/>
        <end position="264"/>
    </location>
</feature>
<evidence type="ECO:0000256" key="3">
    <source>
        <dbReference type="ARBA" id="ARBA00022737"/>
    </source>
</evidence>
<dbReference type="SUPFAM" id="SSF46548">
    <property type="entry name" value="alpha-helical ferredoxin"/>
    <property type="match status" value="1"/>
</dbReference>
<evidence type="ECO:0000256" key="4">
    <source>
        <dbReference type="ARBA" id="ARBA00022982"/>
    </source>
</evidence>
<dbReference type="EMBL" id="AOHX01000043">
    <property type="protein sequence ID" value="ELY43328.1"/>
    <property type="molecule type" value="Genomic_DNA"/>
</dbReference>
<evidence type="ECO:0000256" key="2">
    <source>
        <dbReference type="ARBA" id="ARBA00022485"/>
    </source>
</evidence>
<dbReference type="InterPro" id="IPR003741">
    <property type="entry name" value="LUD_dom"/>
</dbReference>
<dbReference type="GO" id="GO:0016491">
    <property type="term" value="F:oxidoreductase activity"/>
    <property type="evidence" value="ECO:0007669"/>
    <property type="project" value="UniProtKB-ARBA"/>
</dbReference>
<evidence type="ECO:0000256" key="5">
    <source>
        <dbReference type="SAM" id="MobiDB-lite"/>
    </source>
</evidence>
<dbReference type="InterPro" id="IPR024185">
    <property type="entry name" value="FTHF_cligase-like_sf"/>
</dbReference>
<evidence type="ECO:0000259" key="6">
    <source>
        <dbReference type="PROSITE" id="PS51379"/>
    </source>
</evidence>
<dbReference type="eggNOG" id="arCOG00336">
    <property type="taxonomic scope" value="Archaea"/>
</dbReference>
<reference evidence="7 8" key="1">
    <citation type="journal article" date="2014" name="PLoS Genet.">
        <title>Phylogenetically driven sequencing of extremely halophilic archaea reveals strategies for static and dynamic osmo-response.</title>
        <authorList>
            <person name="Becker E.A."/>
            <person name="Seitzer P.M."/>
            <person name="Tritt A."/>
            <person name="Larsen D."/>
            <person name="Krusor M."/>
            <person name="Yao A.I."/>
            <person name="Wu D."/>
            <person name="Madern D."/>
            <person name="Eisen J.A."/>
            <person name="Darling A.E."/>
            <person name="Facciotti M.T."/>
        </authorList>
    </citation>
    <scope>NUCLEOTIDE SEQUENCE [LARGE SCALE GENOMIC DNA]</scope>
    <source>
        <strain evidence="7 8">JCM 14089</strain>
    </source>
</reference>
<feature type="compositionally biased region" description="Low complexity" evidence="5">
    <location>
        <begin position="150"/>
        <end position="164"/>
    </location>
</feature>
<keyword evidence="3" id="KW-0677">Repeat</keyword>
<dbReference type="PROSITE" id="PS51379">
    <property type="entry name" value="4FE4S_FER_2"/>
    <property type="match status" value="1"/>
</dbReference>
<dbReference type="InterPro" id="IPR009051">
    <property type="entry name" value="Helical_ferredxn"/>
</dbReference>
<organism evidence="7 8">
    <name type="scientific">Natronorubrum sulfidifaciens JCM 14089</name>
    <dbReference type="NCBI Taxonomy" id="1230460"/>
    <lineage>
        <taxon>Archaea</taxon>
        <taxon>Methanobacteriati</taxon>
        <taxon>Methanobacteriota</taxon>
        <taxon>Stenosarchaea group</taxon>
        <taxon>Halobacteria</taxon>
        <taxon>Halobacteriales</taxon>
        <taxon>Natrialbaceae</taxon>
        <taxon>Natronorubrum</taxon>
    </lineage>
</organism>
<dbReference type="OrthoDB" id="230142at2157"/>
<dbReference type="Pfam" id="PF02589">
    <property type="entry name" value="LUD_dom"/>
    <property type="match status" value="1"/>
</dbReference>
<dbReference type="InterPro" id="IPR004452">
    <property type="entry name" value="LutB/LldF"/>
</dbReference>
<dbReference type="PROSITE" id="PS00198">
    <property type="entry name" value="4FE4S_FER_1"/>
    <property type="match status" value="1"/>
</dbReference>
<dbReference type="Gene3D" id="3.40.50.10420">
    <property type="entry name" value="NagB/RpiA/CoA transferase-like"/>
    <property type="match status" value="1"/>
</dbReference>
<dbReference type="InterPro" id="IPR017896">
    <property type="entry name" value="4Fe4S_Fe-S-bd"/>
</dbReference>
<dbReference type="GO" id="GO:0051539">
    <property type="term" value="F:4 iron, 4 sulfur cluster binding"/>
    <property type="evidence" value="ECO:0007669"/>
    <property type="project" value="UniProtKB-KW"/>
</dbReference>
<protein>
    <recommendedName>
        <fullName evidence="6">4Fe-4S ferredoxin-type domain-containing protein</fullName>
    </recommendedName>
</protein>
<accession>L9W4R4</accession>
<name>L9W4R4_9EURY</name>
<gene>
    <name evidence="7" type="ORF">C495_13121</name>
</gene>
<keyword evidence="1" id="KW-0813">Transport</keyword>
<dbReference type="AlphaFoldDB" id="L9W4R4"/>
<keyword evidence="2" id="KW-0479">Metal-binding</keyword>
<dbReference type="GO" id="GO:0006089">
    <property type="term" value="P:lactate metabolic process"/>
    <property type="evidence" value="ECO:0007669"/>
    <property type="project" value="InterPro"/>
</dbReference>
<keyword evidence="2" id="KW-0411">Iron-sulfur</keyword>
<keyword evidence="4" id="KW-0249">Electron transport</keyword>
<evidence type="ECO:0000256" key="1">
    <source>
        <dbReference type="ARBA" id="ARBA00022448"/>
    </source>
</evidence>
<dbReference type="PATRIC" id="fig|1230460.4.peg.2670"/>
<dbReference type="STRING" id="1230460.C495_13121"/>
<dbReference type="Proteomes" id="UP000011661">
    <property type="component" value="Unassembled WGS sequence"/>
</dbReference>
<keyword evidence="2" id="KW-0004">4Fe-4S</keyword>
<dbReference type="PANTHER" id="PTHR47153:SF2">
    <property type="entry name" value="LACTATE UTILIZATION PROTEIN B"/>
    <property type="match status" value="1"/>
</dbReference>
<evidence type="ECO:0000313" key="7">
    <source>
        <dbReference type="EMBL" id="ELY43328.1"/>
    </source>
</evidence>
<evidence type="ECO:0000313" key="8">
    <source>
        <dbReference type="Proteomes" id="UP000011661"/>
    </source>
</evidence>
<proteinExistence type="predicted"/>
<keyword evidence="8" id="KW-1185">Reference proteome</keyword>